<keyword evidence="1" id="KW-0812">Transmembrane</keyword>
<evidence type="ECO:0000256" key="2">
    <source>
        <dbReference type="SAM" id="SignalP"/>
    </source>
</evidence>
<dbReference type="EMBL" id="JAPFFF010000045">
    <property type="protein sequence ID" value="KAK8840592.1"/>
    <property type="molecule type" value="Genomic_DNA"/>
</dbReference>
<evidence type="ECO:0000313" key="3">
    <source>
        <dbReference type="EMBL" id="KAK8840592.1"/>
    </source>
</evidence>
<dbReference type="Pfam" id="PF02450">
    <property type="entry name" value="LCAT"/>
    <property type="match status" value="1"/>
</dbReference>
<dbReference type="SUPFAM" id="SSF53474">
    <property type="entry name" value="alpha/beta-Hydrolases"/>
    <property type="match status" value="1"/>
</dbReference>
<reference evidence="3 4" key="1">
    <citation type="submission" date="2024-04" db="EMBL/GenBank/DDBJ databases">
        <title>Tritrichomonas musculus Genome.</title>
        <authorList>
            <person name="Alves-Ferreira E."/>
            <person name="Grigg M."/>
            <person name="Lorenzi H."/>
            <person name="Galac M."/>
        </authorList>
    </citation>
    <scope>NUCLEOTIDE SEQUENCE [LARGE SCALE GENOMIC DNA]</scope>
    <source>
        <strain evidence="3 4">EAF2021</strain>
    </source>
</reference>
<sequence>MIFTFISFAFCVGPIFDAPGITSSNLYSTITKPENFPLCSNFTKSKTQIWPFPSRSKDVINCISTLLETEAFENGTVQSPDGVIIETDPIIKQESPYFKDFDNVFYVSYNWVHYYTGINETFQTLKDRIEKEVEATPNHDKAFISGYSLGGNFVRYFLTHFVDEEWKSKYIEGAMFFVPGVGGAFSSPTFVATNQFLGPKDSLTFSRHMPSLYSMFPNFPANKDVAIINGKHIDASQIFEEMIKASEFSKSEKLILKNKNLNDEVEIEIIVDETMKTLYKLHLPYLEEEIGDPNVRSLIVFNSGIPVICGVNSTQTSHNKFEYEIYNCGGDGVMPSRGAEYASKHWKNVKFHDFNTTDRKYDHSGIKFTEELKKLAKDFILNKDSSDIKISDKLKLIIFCSAAGAFVIIIIIIIIIVVVRNKKKEKNQPLSTLSKLIDN</sequence>
<dbReference type="InterPro" id="IPR003386">
    <property type="entry name" value="LACT/PDAT_acylTrfase"/>
</dbReference>
<dbReference type="Proteomes" id="UP001470230">
    <property type="component" value="Unassembled WGS sequence"/>
</dbReference>
<dbReference type="Gene3D" id="3.40.50.1820">
    <property type="entry name" value="alpha/beta hydrolase"/>
    <property type="match status" value="1"/>
</dbReference>
<accession>A0ABR2H311</accession>
<feature type="signal peptide" evidence="2">
    <location>
        <begin position="1"/>
        <end position="17"/>
    </location>
</feature>
<dbReference type="InterPro" id="IPR029058">
    <property type="entry name" value="AB_hydrolase_fold"/>
</dbReference>
<evidence type="ECO:0000313" key="4">
    <source>
        <dbReference type="Proteomes" id="UP001470230"/>
    </source>
</evidence>
<proteinExistence type="predicted"/>
<evidence type="ECO:0008006" key="5">
    <source>
        <dbReference type="Google" id="ProtNLM"/>
    </source>
</evidence>
<feature type="chain" id="PRO_5045717266" description="Lecithin:cholesterol acyltransferase family protein" evidence="2">
    <location>
        <begin position="18"/>
        <end position="439"/>
    </location>
</feature>
<gene>
    <name evidence="3" type="ORF">M9Y10_030804</name>
</gene>
<keyword evidence="4" id="KW-1185">Reference proteome</keyword>
<protein>
    <recommendedName>
        <fullName evidence="5">Lecithin:cholesterol acyltransferase family protein</fullName>
    </recommendedName>
</protein>
<feature type="transmembrane region" description="Helical" evidence="1">
    <location>
        <begin position="396"/>
        <end position="419"/>
    </location>
</feature>
<keyword evidence="1" id="KW-0472">Membrane</keyword>
<name>A0ABR2H311_9EUKA</name>
<keyword evidence="2" id="KW-0732">Signal</keyword>
<dbReference type="PANTHER" id="PTHR11440">
    <property type="entry name" value="LECITHIN-CHOLESTEROL ACYLTRANSFERASE-RELATED"/>
    <property type="match status" value="1"/>
</dbReference>
<evidence type="ECO:0000256" key="1">
    <source>
        <dbReference type="SAM" id="Phobius"/>
    </source>
</evidence>
<organism evidence="3 4">
    <name type="scientific">Tritrichomonas musculus</name>
    <dbReference type="NCBI Taxonomy" id="1915356"/>
    <lineage>
        <taxon>Eukaryota</taxon>
        <taxon>Metamonada</taxon>
        <taxon>Parabasalia</taxon>
        <taxon>Tritrichomonadida</taxon>
        <taxon>Tritrichomonadidae</taxon>
        <taxon>Tritrichomonas</taxon>
    </lineage>
</organism>
<keyword evidence="1" id="KW-1133">Transmembrane helix</keyword>
<comment type="caution">
    <text evidence="3">The sequence shown here is derived from an EMBL/GenBank/DDBJ whole genome shotgun (WGS) entry which is preliminary data.</text>
</comment>